<evidence type="ECO:0000313" key="2">
    <source>
        <dbReference type="EMBL" id="GAA4307154.1"/>
    </source>
</evidence>
<dbReference type="Pfam" id="PF13508">
    <property type="entry name" value="Acetyltransf_7"/>
    <property type="match status" value="1"/>
</dbReference>
<dbReference type="EMBL" id="BAABGX010000002">
    <property type="protein sequence ID" value="GAA4307154.1"/>
    <property type="molecule type" value="Genomic_DNA"/>
</dbReference>
<organism evidence="2 3">
    <name type="scientific">Nibribacter koreensis</name>
    <dbReference type="NCBI Taxonomy" id="1084519"/>
    <lineage>
        <taxon>Bacteria</taxon>
        <taxon>Pseudomonadati</taxon>
        <taxon>Bacteroidota</taxon>
        <taxon>Cytophagia</taxon>
        <taxon>Cytophagales</taxon>
        <taxon>Hymenobacteraceae</taxon>
        <taxon>Nibribacter</taxon>
    </lineage>
</organism>
<accession>A0ABP8FMA8</accession>
<reference evidence="3" key="1">
    <citation type="journal article" date="2019" name="Int. J. Syst. Evol. Microbiol.">
        <title>The Global Catalogue of Microorganisms (GCM) 10K type strain sequencing project: providing services to taxonomists for standard genome sequencing and annotation.</title>
        <authorList>
            <consortium name="The Broad Institute Genomics Platform"/>
            <consortium name="The Broad Institute Genome Sequencing Center for Infectious Disease"/>
            <person name="Wu L."/>
            <person name="Ma J."/>
        </authorList>
    </citation>
    <scope>NUCLEOTIDE SEQUENCE [LARGE SCALE GENOMIC DNA]</scope>
    <source>
        <strain evidence="3">JCM 17917</strain>
    </source>
</reference>
<proteinExistence type="predicted"/>
<feature type="domain" description="N-acetyltransferase" evidence="1">
    <location>
        <begin position="1"/>
        <end position="142"/>
    </location>
</feature>
<protein>
    <submittedName>
        <fullName evidence="2">GNAT family N-acetyltransferase</fullName>
    </submittedName>
</protein>
<dbReference type="PANTHER" id="PTHR43233">
    <property type="entry name" value="FAMILY N-ACETYLTRANSFERASE, PUTATIVE (AFU_ORTHOLOGUE AFUA_6G03350)-RELATED"/>
    <property type="match status" value="1"/>
</dbReference>
<name>A0ABP8FMA8_9BACT</name>
<dbReference type="Proteomes" id="UP001501844">
    <property type="component" value="Unassembled WGS sequence"/>
</dbReference>
<gene>
    <name evidence="2" type="ORF">GCM10023183_22880</name>
</gene>
<sequence>MDLNQYRPNDYLLSFDKRRLQLDVIHGYLTQSYWSAGIPREVVERAVENSLCVGVYHQEKQVAFARLITDYATFAYLCDVFVLERARGQGLSKWMMEALQAHPQLQNLRRWLLATRDAHGLYAQFGFTPLPSPEPFMQLHTPNAYQTAAFLDQK</sequence>
<evidence type="ECO:0000259" key="1">
    <source>
        <dbReference type="PROSITE" id="PS51186"/>
    </source>
</evidence>
<keyword evidence="3" id="KW-1185">Reference proteome</keyword>
<dbReference type="CDD" id="cd04301">
    <property type="entry name" value="NAT_SF"/>
    <property type="match status" value="1"/>
</dbReference>
<dbReference type="InterPro" id="IPR053144">
    <property type="entry name" value="Acetyltransferase_Butenolide"/>
</dbReference>
<dbReference type="InterPro" id="IPR000182">
    <property type="entry name" value="GNAT_dom"/>
</dbReference>
<evidence type="ECO:0000313" key="3">
    <source>
        <dbReference type="Proteomes" id="UP001501844"/>
    </source>
</evidence>
<dbReference type="PROSITE" id="PS51186">
    <property type="entry name" value="GNAT"/>
    <property type="match status" value="1"/>
</dbReference>
<dbReference type="Gene3D" id="3.40.630.30">
    <property type="match status" value="1"/>
</dbReference>
<dbReference type="PANTHER" id="PTHR43233:SF1">
    <property type="entry name" value="FAMILY N-ACETYLTRANSFERASE, PUTATIVE (AFU_ORTHOLOGUE AFUA_6G03350)-RELATED"/>
    <property type="match status" value="1"/>
</dbReference>
<comment type="caution">
    <text evidence="2">The sequence shown here is derived from an EMBL/GenBank/DDBJ whole genome shotgun (WGS) entry which is preliminary data.</text>
</comment>
<dbReference type="SUPFAM" id="SSF55729">
    <property type="entry name" value="Acyl-CoA N-acyltransferases (Nat)"/>
    <property type="match status" value="1"/>
</dbReference>
<dbReference type="RefSeq" id="WP_345166078.1">
    <property type="nucleotide sequence ID" value="NZ_BAABGX010000002.1"/>
</dbReference>
<dbReference type="InterPro" id="IPR016181">
    <property type="entry name" value="Acyl_CoA_acyltransferase"/>
</dbReference>